<dbReference type="Pfam" id="PF05680">
    <property type="entry name" value="ATP-synt_E"/>
    <property type="match status" value="1"/>
</dbReference>
<evidence type="ECO:0000256" key="10">
    <source>
        <dbReference type="ARBA" id="ARBA00023310"/>
    </source>
</evidence>
<keyword evidence="6 11" id="KW-0999">Mitochondrion inner membrane</keyword>
<keyword evidence="7 11" id="KW-0406">Ion transport</keyword>
<dbReference type="AlphaFoldDB" id="A0A3S4ZX34"/>
<evidence type="ECO:0000256" key="9">
    <source>
        <dbReference type="ARBA" id="ARBA00023136"/>
    </source>
</evidence>
<name>A0A3S4ZX34_9PLAT</name>
<evidence type="ECO:0000256" key="1">
    <source>
        <dbReference type="ARBA" id="ARBA00004273"/>
    </source>
</evidence>
<dbReference type="InterPro" id="IPR008386">
    <property type="entry name" value="ATP_synth_F0_esu_mt"/>
</dbReference>
<gene>
    <name evidence="12" type="ORF">PXEA_LOCUS2735</name>
</gene>
<keyword evidence="13" id="KW-1185">Reference proteome</keyword>
<evidence type="ECO:0000313" key="12">
    <source>
        <dbReference type="EMBL" id="VEL09295.1"/>
    </source>
</evidence>
<protein>
    <recommendedName>
        <fullName evidence="11">ATP synthase F(0) complex subunit e, mitochondrial</fullName>
    </recommendedName>
</protein>
<evidence type="ECO:0000256" key="6">
    <source>
        <dbReference type="ARBA" id="ARBA00022792"/>
    </source>
</evidence>
<evidence type="ECO:0000256" key="3">
    <source>
        <dbReference type="ARBA" id="ARBA00022448"/>
    </source>
</evidence>
<keyword evidence="4 11" id="KW-0138">CF(0)</keyword>
<dbReference type="Proteomes" id="UP000784294">
    <property type="component" value="Unassembled WGS sequence"/>
</dbReference>
<dbReference type="GO" id="GO:0045259">
    <property type="term" value="C:proton-transporting ATP synthase complex"/>
    <property type="evidence" value="ECO:0007669"/>
    <property type="project" value="UniProtKB-UniRule"/>
</dbReference>
<organism evidence="12 13">
    <name type="scientific">Protopolystoma xenopodis</name>
    <dbReference type="NCBI Taxonomy" id="117903"/>
    <lineage>
        <taxon>Eukaryota</taxon>
        <taxon>Metazoa</taxon>
        <taxon>Spiralia</taxon>
        <taxon>Lophotrochozoa</taxon>
        <taxon>Platyhelminthes</taxon>
        <taxon>Monogenea</taxon>
        <taxon>Polyopisthocotylea</taxon>
        <taxon>Polystomatidea</taxon>
        <taxon>Polystomatidae</taxon>
        <taxon>Protopolystoma</taxon>
    </lineage>
</organism>
<comment type="caution">
    <text evidence="12">The sequence shown here is derived from an EMBL/GenBank/DDBJ whole genome shotgun (WGS) entry which is preliminary data.</text>
</comment>
<keyword evidence="3 11" id="KW-0813">Transport</keyword>
<comment type="subunit">
    <text evidence="11">F-type ATPases have 2 components, CF(1) - the catalytic core - and CF(0) - the membrane proton channel. CF(1) and CF(0) have multiple subunits.</text>
</comment>
<dbReference type="OrthoDB" id="9982108at2759"/>
<keyword evidence="8 11" id="KW-0496">Mitochondrion</keyword>
<comment type="subcellular location">
    <subcellularLocation>
        <location evidence="1 11">Mitochondrion inner membrane</location>
    </subcellularLocation>
</comment>
<dbReference type="GO" id="GO:0015986">
    <property type="term" value="P:proton motive force-driven ATP synthesis"/>
    <property type="evidence" value="ECO:0007669"/>
    <property type="project" value="InterPro"/>
</dbReference>
<accession>A0A3S4ZX34</accession>
<comment type="function">
    <text evidence="11">Subunit e, of the mitochondrial membrane ATP synthase complex (F(1)F(0) ATP synthase or Complex V) that produces ATP from ADP in the presence of a proton gradient across the membrane which is generated by electron transport complexes of the respiratory chain. ATP synthase complex consist of a soluble F(1) head domain - the catalytic core - and a membrane F(1) domain - the membrane proton channel. These two domains are linked by a central stalk rotating inside the F(1) region and a stationary peripheral stalk. During catalysis, ATP synthesis in the catalytic domain of F(1) is coupled via a rotary mechanism of the central stalk subunits to proton translocation. In vivo, can only synthesize ATP although its ATP hydrolase activity can be activated artificially in vitro. Part of the complex F(0) domain.</text>
</comment>
<keyword evidence="10 11" id="KW-0066">ATP synthesis</keyword>
<dbReference type="GO" id="GO:0005743">
    <property type="term" value="C:mitochondrial inner membrane"/>
    <property type="evidence" value="ECO:0007669"/>
    <property type="project" value="UniProtKB-SubCell"/>
</dbReference>
<evidence type="ECO:0000256" key="7">
    <source>
        <dbReference type="ARBA" id="ARBA00023065"/>
    </source>
</evidence>
<sequence length="95" mass="11215">MSLRPPREVVPIIRTTRWSLLALGIIYGHYRLRYLQKREMTIQERLNEVRKQRICDINRLLQLRNHNQMNLLAKDCGVRIIEPESVEEVSGTSGM</sequence>
<dbReference type="GO" id="GO:0015078">
    <property type="term" value="F:proton transmembrane transporter activity"/>
    <property type="evidence" value="ECO:0007669"/>
    <property type="project" value="InterPro"/>
</dbReference>
<evidence type="ECO:0000256" key="2">
    <source>
        <dbReference type="ARBA" id="ARBA00007333"/>
    </source>
</evidence>
<evidence type="ECO:0000256" key="11">
    <source>
        <dbReference type="RuleBase" id="RU367005"/>
    </source>
</evidence>
<proteinExistence type="inferred from homology"/>
<reference evidence="12" key="1">
    <citation type="submission" date="2018-11" db="EMBL/GenBank/DDBJ databases">
        <authorList>
            <consortium name="Pathogen Informatics"/>
        </authorList>
    </citation>
    <scope>NUCLEOTIDE SEQUENCE</scope>
</reference>
<comment type="similarity">
    <text evidence="2 11">Belongs to the ATPase e subunit family.</text>
</comment>
<evidence type="ECO:0000313" key="13">
    <source>
        <dbReference type="Proteomes" id="UP000784294"/>
    </source>
</evidence>
<keyword evidence="5 11" id="KW-0375">Hydrogen ion transport</keyword>
<keyword evidence="9" id="KW-0472">Membrane</keyword>
<evidence type="ECO:0000256" key="8">
    <source>
        <dbReference type="ARBA" id="ARBA00023128"/>
    </source>
</evidence>
<dbReference type="EMBL" id="CAAALY010005979">
    <property type="protein sequence ID" value="VEL09295.1"/>
    <property type="molecule type" value="Genomic_DNA"/>
</dbReference>
<evidence type="ECO:0000256" key="4">
    <source>
        <dbReference type="ARBA" id="ARBA00022547"/>
    </source>
</evidence>
<evidence type="ECO:0000256" key="5">
    <source>
        <dbReference type="ARBA" id="ARBA00022781"/>
    </source>
</evidence>